<dbReference type="PROSITE" id="PS00028">
    <property type="entry name" value="ZINC_FINGER_C2H2_1"/>
    <property type="match status" value="1"/>
</dbReference>
<dbReference type="OrthoDB" id="30343at2759"/>
<dbReference type="STRING" id="619300.G3AMA6"/>
<dbReference type="Proteomes" id="UP000000709">
    <property type="component" value="Unassembled WGS sequence"/>
</dbReference>
<organism evidence="8">
    <name type="scientific">Spathaspora passalidarum (strain NRRL Y-27907 / 11-Y1)</name>
    <dbReference type="NCBI Taxonomy" id="619300"/>
    <lineage>
        <taxon>Eukaryota</taxon>
        <taxon>Fungi</taxon>
        <taxon>Dikarya</taxon>
        <taxon>Ascomycota</taxon>
        <taxon>Saccharomycotina</taxon>
        <taxon>Pichiomycetes</taxon>
        <taxon>Debaryomycetaceae</taxon>
        <taxon>Spathaspora</taxon>
    </lineage>
</organism>
<keyword evidence="3" id="KW-0862">Zinc</keyword>
<dbReference type="RefSeq" id="XP_007374919.1">
    <property type="nucleotide sequence ID" value="XM_007374857.1"/>
</dbReference>
<evidence type="ECO:0000256" key="2">
    <source>
        <dbReference type="ARBA" id="ARBA00022771"/>
    </source>
</evidence>
<dbReference type="eggNOG" id="KOG4727">
    <property type="taxonomic scope" value="Eukaryota"/>
</dbReference>
<dbReference type="GO" id="GO:0008270">
    <property type="term" value="F:zinc ion binding"/>
    <property type="evidence" value="ECO:0007669"/>
    <property type="project" value="UniProtKB-KW"/>
</dbReference>
<dbReference type="InterPro" id="IPR036236">
    <property type="entry name" value="Znf_C2H2_sf"/>
</dbReference>
<reference evidence="7 8" key="1">
    <citation type="journal article" date="2011" name="Proc. Natl. Acad. Sci. U.S.A.">
        <title>Comparative genomics of xylose-fermenting fungi for enhanced biofuel production.</title>
        <authorList>
            <person name="Wohlbach D.J."/>
            <person name="Kuo A."/>
            <person name="Sato T.K."/>
            <person name="Potts K.M."/>
            <person name="Salamov A.A."/>
            <person name="LaButti K.M."/>
            <person name="Sun H."/>
            <person name="Clum A."/>
            <person name="Pangilinan J.L."/>
            <person name="Lindquist E.A."/>
            <person name="Lucas S."/>
            <person name="Lapidus A."/>
            <person name="Jin M."/>
            <person name="Gunawan C."/>
            <person name="Balan V."/>
            <person name="Dale B.E."/>
            <person name="Jeffries T.W."/>
            <person name="Zinkel R."/>
            <person name="Barry K.W."/>
            <person name="Grigoriev I.V."/>
            <person name="Gasch A.P."/>
        </authorList>
    </citation>
    <scope>NUCLEOTIDE SEQUENCE [LARGE SCALE GENOMIC DNA]</scope>
    <source>
        <strain evidence="8">NRRL Y-27907 / 11-Y1</strain>
    </source>
</reference>
<evidence type="ECO:0000256" key="3">
    <source>
        <dbReference type="ARBA" id="ARBA00022833"/>
    </source>
</evidence>
<gene>
    <name evidence="7" type="ORF">SPAPADRAFT_60764</name>
</gene>
<keyword evidence="4" id="KW-0539">Nucleus</keyword>
<dbReference type="SUPFAM" id="SSF57667">
    <property type="entry name" value="beta-beta-alpha zinc fingers"/>
    <property type="match status" value="1"/>
</dbReference>
<dbReference type="InterPro" id="IPR013087">
    <property type="entry name" value="Znf_C2H2_type"/>
</dbReference>
<proteinExistence type="predicted"/>
<dbReference type="PANTHER" id="PTHR45986:SF1">
    <property type="entry name" value="ZINC FINGER MATRIN-TYPE PROTEIN 2"/>
    <property type="match status" value="1"/>
</dbReference>
<feature type="non-terminal residue" evidence="7">
    <location>
        <position position="154"/>
    </location>
</feature>
<evidence type="ECO:0000259" key="6">
    <source>
        <dbReference type="PROSITE" id="PS00028"/>
    </source>
</evidence>
<dbReference type="KEGG" id="spaa:SPAPADRAFT_60764"/>
<evidence type="ECO:0000256" key="5">
    <source>
        <dbReference type="SAM" id="MobiDB-lite"/>
    </source>
</evidence>
<dbReference type="GO" id="GO:0046540">
    <property type="term" value="C:U4/U6 x U5 tri-snRNP complex"/>
    <property type="evidence" value="ECO:0007669"/>
    <property type="project" value="TreeGrafter"/>
</dbReference>
<keyword evidence="1" id="KW-0479">Metal-binding</keyword>
<dbReference type="InterPro" id="IPR040107">
    <property type="entry name" value="Snu23"/>
</dbReference>
<feature type="region of interest" description="Disordered" evidence="5">
    <location>
        <begin position="118"/>
        <end position="139"/>
    </location>
</feature>
<dbReference type="GeneID" id="18873554"/>
<dbReference type="Pfam" id="PF12874">
    <property type="entry name" value="zf-met"/>
    <property type="match status" value="1"/>
</dbReference>
<keyword evidence="8" id="KW-1185">Reference proteome</keyword>
<dbReference type="Gene3D" id="3.30.160.60">
    <property type="entry name" value="Classic Zinc Finger"/>
    <property type="match status" value="1"/>
</dbReference>
<protein>
    <recommendedName>
        <fullName evidence="6">C2H2-type domain-containing protein</fullName>
    </recommendedName>
</protein>
<dbReference type="AlphaFoldDB" id="G3AMA6"/>
<dbReference type="OMA" id="KWNVELY"/>
<evidence type="ECO:0000256" key="1">
    <source>
        <dbReference type="ARBA" id="ARBA00022723"/>
    </source>
</evidence>
<dbReference type="EMBL" id="GL996501">
    <property type="protein sequence ID" value="EGW33404.1"/>
    <property type="molecule type" value="Genomic_DNA"/>
</dbReference>
<name>G3AMA6_SPAPN</name>
<feature type="compositionally biased region" description="Basic and acidic residues" evidence="5">
    <location>
        <begin position="118"/>
        <end position="130"/>
    </location>
</feature>
<dbReference type="FunCoup" id="G3AMA6">
    <property type="interactions" value="386"/>
</dbReference>
<accession>G3AMA6</accession>
<evidence type="ECO:0000313" key="7">
    <source>
        <dbReference type="EMBL" id="EGW33404.1"/>
    </source>
</evidence>
<dbReference type="GO" id="GO:0000398">
    <property type="term" value="P:mRNA splicing, via spliceosome"/>
    <property type="evidence" value="ECO:0007669"/>
    <property type="project" value="InterPro"/>
</dbReference>
<evidence type="ECO:0000256" key="4">
    <source>
        <dbReference type="ARBA" id="ARBA00023242"/>
    </source>
</evidence>
<keyword evidence="2" id="KW-0863">Zinc-finger</keyword>
<dbReference type="HOGENOM" id="CLU_1708626_0_0_1"/>
<sequence length="154" mass="17526">MSEKQSTDQYGRRKWNVELYEEEAKTKKETTSSSVQLSKQSIIQSETSSSEYIKHRNKLLQDSINAVKQFNLINPEVDVSKSFGANKRFGFFCPICDLSFRDNLALVDHLNSPQHVRKANEASRKLRKEGDQEESGELEGGIQRANLSEVISTI</sequence>
<dbReference type="GO" id="GO:0005681">
    <property type="term" value="C:spliceosomal complex"/>
    <property type="evidence" value="ECO:0007669"/>
    <property type="project" value="InterPro"/>
</dbReference>
<evidence type="ECO:0000313" key="8">
    <source>
        <dbReference type="Proteomes" id="UP000000709"/>
    </source>
</evidence>
<feature type="domain" description="C2H2-type" evidence="6">
    <location>
        <begin position="93"/>
        <end position="115"/>
    </location>
</feature>
<dbReference type="PANTHER" id="PTHR45986">
    <property type="entry name" value="ZINC FINGER MATRIN-TYPE PROTEIN 2"/>
    <property type="match status" value="1"/>
</dbReference>
<dbReference type="InParanoid" id="G3AMA6"/>